<proteinExistence type="predicted"/>
<feature type="transmembrane region" description="Helical" evidence="5">
    <location>
        <begin position="233"/>
        <end position="259"/>
    </location>
</feature>
<feature type="transmembrane region" description="Helical" evidence="5">
    <location>
        <begin position="363"/>
        <end position="386"/>
    </location>
</feature>
<dbReference type="PANTHER" id="PTHR43471:SF3">
    <property type="entry name" value="ABC TRANSPORTER PERMEASE PROTEIN NATB"/>
    <property type="match status" value="1"/>
</dbReference>
<evidence type="ECO:0000256" key="3">
    <source>
        <dbReference type="ARBA" id="ARBA00022989"/>
    </source>
</evidence>
<dbReference type="Pfam" id="PF12698">
    <property type="entry name" value="ABC2_membrane_3"/>
    <property type="match status" value="1"/>
</dbReference>
<dbReference type="PANTHER" id="PTHR43471">
    <property type="entry name" value="ABC TRANSPORTER PERMEASE"/>
    <property type="match status" value="1"/>
</dbReference>
<keyword evidence="4 5" id="KW-0472">Membrane</keyword>
<keyword evidence="3 5" id="KW-1133">Transmembrane helix</keyword>
<comment type="subcellular location">
    <subcellularLocation>
        <location evidence="1">Membrane</location>
        <topology evidence="1">Multi-pass membrane protein</topology>
    </subcellularLocation>
</comment>
<evidence type="ECO:0000256" key="4">
    <source>
        <dbReference type="ARBA" id="ARBA00023136"/>
    </source>
</evidence>
<comment type="caution">
    <text evidence="7">The sequence shown here is derived from an EMBL/GenBank/DDBJ whole genome shotgun (WGS) entry which is preliminary data.</text>
</comment>
<keyword evidence="2 5" id="KW-0812">Transmembrane</keyword>
<dbReference type="EMBL" id="JBBHLI010000012">
    <property type="protein sequence ID" value="MEK9502581.1"/>
    <property type="molecule type" value="Genomic_DNA"/>
</dbReference>
<gene>
    <name evidence="7" type="ORF">WI372_16425</name>
</gene>
<feature type="transmembrane region" description="Helical" evidence="5">
    <location>
        <begin position="20"/>
        <end position="45"/>
    </location>
</feature>
<evidence type="ECO:0000259" key="6">
    <source>
        <dbReference type="Pfam" id="PF12698"/>
    </source>
</evidence>
<feature type="transmembrane region" description="Helical" evidence="5">
    <location>
        <begin position="279"/>
        <end position="303"/>
    </location>
</feature>
<organism evidence="7 8">
    <name type="scientific">Gaopeijia maritima</name>
    <dbReference type="NCBI Taxonomy" id="3119007"/>
    <lineage>
        <taxon>Bacteria</taxon>
        <taxon>Pseudomonadati</taxon>
        <taxon>Gemmatimonadota</taxon>
        <taxon>Longimicrobiia</taxon>
        <taxon>Gaopeijiales</taxon>
        <taxon>Gaopeijiaceae</taxon>
        <taxon>Gaopeijia</taxon>
    </lineage>
</organism>
<dbReference type="InterPro" id="IPR013525">
    <property type="entry name" value="ABC2_TM"/>
</dbReference>
<evidence type="ECO:0000256" key="5">
    <source>
        <dbReference type="SAM" id="Phobius"/>
    </source>
</evidence>
<feature type="domain" description="ABC-2 type transporter transmembrane" evidence="6">
    <location>
        <begin position="21"/>
        <end position="382"/>
    </location>
</feature>
<reference evidence="7 8" key="1">
    <citation type="submission" date="2024-02" db="EMBL/GenBank/DDBJ databases">
        <title>A novel Gemmatimonadota bacterium.</title>
        <authorList>
            <person name="Du Z.-J."/>
            <person name="Ye Y.-Q."/>
        </authorList>
    </citation>
    <scope>NUCLEOTIDE SEQUENCE [LARGE SCALE GENOMIC DNA]</scope>
    <source>
        <strain evidence="7 8">DH-20</strain>
    </source>
</reference>
<keyword evidence="8" id="KW-1185">Reference proteome</keyword>
<dbReference type="Proteomes" id="UP001484239">
    <property type="component" value="Unassembled WGS sequence"/>
</dbReference>
<feature type="transmembrane region" description="Helical" evidence="5">
    <location>
        <begin position="180"/>
        <end position="203"/>
    </location>
</feature>
<evidence type="ECO:0000313" key="7">
    <source>
        <dbReference type="EMBL" id="MEK9502581.1"/>
    </source>
</evidence>
<accession>A0ABU9EDI0</accession>
<evidence type="ECO:0000256" key="2">
    <source>
        <dbReference type="ARBA" id="ARBA00022692"/>
    </source>
</evidence>
<sequence>MVWVLYLRELRSALRERSIVVNGILLPIFLYPFLMWAMFTAMTFVEGQAEGFVSRVAVPDDDPLPGLVAALESRSDVRLESQHPVDSLDALLARGELDAVVRFASAADSPLLDNPTVELAFDRAETRSRRAAERVESVVDSLRAVRLSREAVALGLDTVSLQVFAMGTENVVTNRDAGRLIMAMMVPLFLTLMVALGCFIPAVDTTAGERERSTWETLWTTGVSRGSVVVAKYLLVATMGILAGVLNVVAISLTLGGVVAPLLGDRASELGVGLPLAAVPVMLAVAVLLALLFAALMMVLAAFARTFKEGQAMVTPAYYLALAPLLLGSSPDRGLTPALSLVPVANVTLGLKDAIMGRGDTGLLLTAFAVNAVLVVLCLLFARALVAREEVVTGNFEGSLWSWLRSRARGGAPTGARSNG</sequence>
<dbReference type="RefSeq" id="WP_405285741.1">
    <property type="nucleotide sequence ID" value="NZ_CP144380.1"/>
</dbReference>
<name>A0ABU9EDI0_9BACT</name>
<evidence type="ECO:0000256" key="1">
    <source>
        <dbReference type="ARBA" id="ARBA00004141"/>
    </source>
</evidence>
<evidence type="ECO:0000313" key="8">
    <source>
        <dbReference type="Proteomes" id="UP001484239"/>
    </source>
</evidence>
<protein>
    <submittedName>
        <fullName evidence="7">ABC transporter permease</fullName>
    </submittedName>
</protein>